<dbReference type="EMBL" id="MU855473">
    <property type="protein sequence ID" value="KAK3903034.1"/>
    <property type="molecule type" value="Genomic_DNA"/>
</dbReference>
<evidence type="ECO:0000259" key="2">
    <source>
        <dbReference type="PROSITE" id="PS51186"/>
    </source>
</evidence>
<dbReference type="CDD" id="cd04301">
    <property type="entry name" value="NAT_SF"/>
    <property type="match status" value="1"/>
</dbReference>
<reference evidence="3" key="1">
    <citation type="journal article" date="2023" name="Mol. Phylogenet. Evol.">
        <title>Genome-scale phylogeny and comparative genomics of the fungal order Sordariales.</title>
        <authorList>
            <person name="Hensen N."/>
            <person name="Bonometti L."/>
            <person name="Westerberg I."/>
            <person name="Brannstrom I.O."/>
            <person name="Guillou S."/>
            <person name="Cros-Aarteil S."/>
            <person name="Calhoun S."/>
            <person name="Haridas S."/>
            <person name="Kuo A."/>
            <person name="Mondo S."/>
            <person name="Pangilinan J."/>
            <person name="Riley R."/>
            <person name="LaButti K."/>
            <person name="Andreopoulos B."/>
            <person name="Lipzen A."/>
            <person name="Chen C."/>
            <person name="Yan M."/>
            <person name="Daum C."/>
            <person name="Ng V."/>
            <person name="Clum A."/>
            <person name="Steindorff A."/>
            <person name="Ohm R.A."/>
            <person name="Martin F."/>
            <person name="Silar P."/>
            <person name="Natvig D.O."/>
            <person name="Lalanne C."/>
            <person name="Gautier V."/>
            <person name="Ament-Velasquez S.L."/>
            <person name="Kruys A."/>
            <person name="Hutchinson M.I."/>
            <person name="Powell A.J."/>
            <person name="Barry K."/>
            <person name="Miller A.N."/>
            <person name="Grigoriev I.V."/>
            <person name="Debuchy R."/>
            <person name="Gladieux P."/>
            <person name="Hiltunen Thoren M."/>
            <person name="Johannesson H."/>
        </authorList>
    </citation>
    <scope>NUCLEOTIDE SEQUENCE</scope>
    <source>
        <strain evidence="3">CBS 103.79</strain>
    </source>
</reference>
<dbReference type="InterPro" id="IPR051531">
    <property type="entry name" value="N-acetyltransferase"/>
</dbReference>
<protein>
    <submittedName>
        <fullName evidence="3">GNAT domain-containing protein</fullName>
    </submittedName>
</protein>
<dbReference type="Gene3D" id="3.40.630.30">
    <property type="match status" value="1"/>
</dbReference>
<dbReference type="Proteomes" id="UP001303889">
    <property type="component" value="Unassembled WGS sequence"/>
</dbReference>
<gene>
    <name evidence="3" type="ORF">C8A05DRAFT_33239</name>
</gene>
<organism evidence="3 4">
    <name type="scientific">Staphylotrichum tortipilum</name>
    <dbReference type="NCBI Taxonomy" id="2831512"/>
    <lineage>
        <taxon>Eukaryota</taxon>
        <taxon>Fungi</taxon>
        <taxon>Dikarya</taxon>
        <taxon>Ascomycota</taxon>
        <taxon>Pezizomycotina</taxon>
        <taxon>Sordariomycetes</taxon>
        <taxon>Sordariomycetidae</taxon>
        <taxon>Sordariales</taxon>
        <taxon>Chaetomiaceae</taxon>
        <taxon>Staphylotrichum</taxon>
    </lineage>
</organism>
<evidence type="ECO:0000313" key="4">
    <source>
        <dbReference type="Proteomes" id="UP001303889"/>
    </source>
</evidence>
<dbReference type="PANTHER" id="PTHR43792">
    <property type="entry name" value="GNAT FAMILY, PUTATIVE (AFU_ORTHOLOGUE AFUA_3G00765)-RELATED-RELATED"/>
    <property type="match status" value="1"/>
</dbReference>
<feature type="compositionally biased region" description="Polar residues" evidence="1">
    <location>
        <begin position="1"/>
        <end position="12"/>
    </location>
</feature>
<evidence type="ECO:0000313" key="3">
    <source>
        <dbReference type="EMBL" id="KAK3903034.1"/>
    </source>
</evidence>
<dbReference type="Pfam" id="PF13302">
    <property type="entry name" value="Acetyltransf_3"/>
    <property type="match status" value="1"/>
</dbReference>
<dbReference type="SUPFAM" id="SSF55729">
    <property type="entry name" value="Acyl-CoA N-acyltransferases (Nat)"/>
    <property type="match status" value="1"/>
</dbReference>
<feature type="region of interest" description="Disordered" evidence="1">
    <location>
        <begin position="1"/>
        <end position="42"/>
    </location>
</feature>
<comment type="caution">
    <text evidence="3">The sequence shown here is derived from an EMBL/GenBank/DDBJ whole genome shotgun (WGS) entry which is preliminary data.</text>
</comment>
<feature type="compositionally biased region" description="Low complexity" evidence="1">
    <location>
        <begin position="28"/>
        <end position="42"/>
    </location>
</feature>
<dbReference type="PANTHER" id="PTHR43792:SF1">
    <property type="entry name" value="N-ACETYLTRANSFERASE DOMAIN-CONTAINING PROTEIN"/>
    <property type="match status" value="1"/>
</dbReference>
<sequence length="247" mass="27487">MAAASNPSTTQRPAPGPEPDPSTFVKVRTTLPRRPLPPNTARAPILTERLTLRALVAEDLAALHKLRTQPEVMYWTAAGRPDRDADETRGRLEPFLPPRDREAYNFAICARESEGELIGIGGCHLFRDGFGWPEVGYMIRKEFWGRGLGTEFLRGWVGAWEGLEREEVEIEVDPRTVDGMQGEGGRVMEQLIAVTAEGNDKSQGVLGKVGFEWFTTWLAEDLIKAKEAPGSMIELPTYRMFFGGKGE</sequence>
<proteinExistence type="predicted"/>
<evidence type="ECO:0000256" key="1">
    <source>
        <dbReference type="SAM" id="MobiDB-lite"/>
    </source>
</evidence>
<dbReference type="InterPro" id="IPR016181">
    <property type="entry name" value="Acyl_CoA_acyltransferase"/>
</dbReference>
<dbReference type="InterPro" id="IPR000182">
    <property type="entry name" value="GNAT_dom"/>
</dbReference>
<dbReference type="PROSITE" id="PS51186">
    <property type="entry name" value="GNAT"/>
    <property type="match status" value="1"/>
</dbReference>
<dbReference type="GO" id="GO:0016747">
    <property type="term" value="F:acyltransferase activity, transferring groups other than amino-acyl groups"/>
    <property type="evidence" value="ECO:0007669"/>
    <property type="project" value="InterPro"/>
</dbReference>
<keyword evidence="4" id="KW-1185">Reference proteome</keyword>
<name>A0AAN6RUB0_9PEZI</name>
<feature type="domain" description="N-acetyltransferase" evidence="2">
    <location>
        <begin position="50"/>
        <end position="229"/>
    </location>
</feature>
<accession>A0AAN6RUB0</accession>
<dbReference type="AlphaFoldDB" id="A0AAN6RUB0"/>
<reference evidence="3" key="2">
    <citation type="submission" date="2023-05" db="EMBL/GenBank/DDBJ databases">
        <authorList>
            <consortium name="Lawrence Berkeley National Laboratory"/>
            <person name="Steindorff A."/>
            <person name="Hensen N."/>
            <person name="Bonometti L."/>
            <person name="Westerberg I."/>
            <person name="Brannstrom I.O."/>
            <person name="Guillou S."/>
            <person name="Cros-Aarteil S."/>
            <person name="Calhoun S."/>
            <person name="Haridas S."/>
            <person name="Kuo A."/>
            <person name="Mondo S."/>
            <person name="Pangilinan J."/>
            <person name="Riley R."/>
            <person name="Labutti K."/>
            <person name="Andreopoulos B."/>
            <person name="Lipzen A."/>
            <person name="Chen C."/>
            <person name="Yanf M."/>
            <person name="Daum C."/>
            <person name="Ng V."/>
            <person name="Clum A."/>
            <person name="Ohm R."/>
            <person name="Martin F."/>
            <person name="Silar P."/>
            <person name="Natvig D."/>
            <person name="Lalanne C."/>
            <person name="Gautier V."/>
            <person name="Ament-Velasquez S.L."/>
            <person name="Kruys A."/>
            <person name="Hutchinson M.I."/>
            <person name="Powell A.J."/>
            <person name="Barry K."/>
            <person name="Miller A.N."/>
            <person name="Grigoriev I.V."/>
            <person name="Debuchy R."/>
            <person name="Gladieux P."/>
            <person name="Thoren M.H."/>
            <person name="Johannesson H."/>
        </authorList>
    </citation>
    <scope>NUCLEOTIDE SEQUENCE</scope>
    <source>
        <strain evidence="3">CBS 103.79</strain>
    </source>
</reference>